<name>A0AAV3RR39_LITER</name>
<dbReference type="PANTHER" id="PTHR47926:SF365">
    <property type="entry name" value="DYW DOMAIN-CONTAINING PROTEIN"/>
    <property type="match status" value="1"/>
</dbReference>
<dbReference type="PROSITE" id="PS51375">
    <property type="entry name" value="PPR"/>
    <property type="match status" value="2"/>
</dbReference>
<dbReference type="AlphaFoldDB" id="A0AAV3RR39"/>
<sequence>MDFYDAFCANTLIKAYSCSLMPQKALFFYFEMLKDGFFPNSFSFPPLISACVKMGSVKMGQICHAHVVKNGVDSVLQVQNALVHFYACFGLMDVAREVFDEMSVRDMVTFNTLINGFVKAGEISVAHKLFDAMVEKNVVLWNIMITGYLKLGNPGNGLKLFRKMMEVGCRGNDVTIVNAITACSRSARLKEGKSVHGWLIRKRVKLTLFINTALIYMYSRCQRVDIAQLIFDELSIRNLVCWNAMILGNCIHGNALDGLSLFTEMIDDKRGKKRVLPDEITFIGVLCACAREGLLIQGRKLFSLMKDEFNIKPSFAHHWCMANLYAKVGLLQDAVEVLRDIELDEDALPESSLFAGLFTSVRFQGSTYVGEKIAKELIEQDPLNFSYYELLVNVYAASERWEEVTQTKDLMKSRGILKIPGCGLKNLEEVVHNTRVEEEWRSREDVLALLQ</sequence>
<dbReference type="InterPro" id="IPR046960">
    <property type="entry name" value="PPR_At4g14850-like_plant"/>
</dbReference>
<dbReference type="Pfam" id="PF12854">
    <property type="entry name" value="PPR_1"/>
    <property type="match status" value="1"/>
</dbReference>
<dbReference type="Pfam" id="PF20431">
    <property type="entry name" value="E_motif"/>
    <property type="match status" value="1"/>
</dbReference>
<dbReference type="GO" id="GO:0009451">
    <property type="term" value="P:RNA modification"/>
    <property type="evidence" value="ECO:0007669"/>
    <property type="project" value="InterPro"/>
</dbReference>
<keyword evidence="1" id="KW-0677">Repeat</keyword>
<organism evidence="3 4">
    <name type="scientific">Lithospermum erythrorhizon</name>
    <name type="common">Purple gromwell</name>
    <name type="synonym">Lithospermum officinale var. erythrorhizon</name>
    <dbReference type="NCBI Taxonomy" id="34254"/>
    <lineage>
        <taxon>Eukaryota</taxon>
        <taxon>Viridiplantae</taxon>
        <taxon>Streptophyta</taxon>
        <taxon>Embryophyta</taxon>
        <taxon>Tracheophyta</taxon>
        <taxon>Spermatophyta</taxon>
        <taxon>Magnoliopsida</taxon>
        <taxon>eudicotyledons</taxon>
        <taxon>Gunneridae</taxon>
        <taxon>Pentapetalae</taxon>
        <taxon>asterids</taxon>
        <taxon>lamiids</taxon>
        <taxon>Boraginales</taxon>
        <taxon>Boraginaceae</taxon>
        <taxon>Boraginoideae</taxon>
        <taxon>Lithospermeae</taxon>
        <taxon>Lithospermum</taxon>
    </lineage>
</organism>
<dbReference type="Pfam" id="PF01535">
    <property type="entry name" value="PPR"/>
    <property type="match status" value="4"/>
</dbReference>
<dbReference type="FunFam" id="1.25.40.10:FF:000348">
    <property type="entry name" value="Pentatricopeptide repeat-containing protein chloroplastic"/>
    <property type="match status" value="1"/>
</dbReference>
<keyword evidence="4" id="KW-1185">Reference proteome</keyword>
<evidence type="ECO:0000313" key="4">
    <source>
        <dbReference type="Proteomes" id="UP001454036"/>
    </source>
</evidence>
<proteinExistence type="predicted"/>
<dbReference type="InterPro" id="IPR002885">
    <property type="entry name" value="PPR_rpt"/>
</dbReference>
<evidence type="ECO:0000256" key="2">
    <source>
        <dbReference type="PROSITE-ProRule" id="PRU00708"/>
    </source>
</evidence>
<evidence type="ECO:0000313" key="3">
    <source>
        <dbReference type="EMBL" id="GAA0182633.1"/>
    </source>
</evidence>
<protein>
    <recommendedName>
        <fullName evidence="5">Pentatricopeptide repeat-containing protein</fullName>
    </recommendedName>
</protein>
<dbReference type="FunFam" id="1.25.40.10:FF:000242">
    <property type="entry name" value="Pentatricopeptide repeat-containing protein"/>
    <property type="match status" value="1"/>
</dbReference>
<accession>A0AAV3RR39</accession>
<feature type="repeat" description="PPR" evidence="2">
    <location>
        <begin position="5"/>
        <end position="39"/>
    </location>
</feature>
<dbReference type="EMBL" id="BAABME010010867">
    <property type="protein sequence ID" value="GAA0182633.1"/>
    <property type="molecule type" value="Genomic_DNA"/>
</dbReference>
<dbReference type="InterPro" id="IPR046848">
    <property type="entry name" value="E_motif"/>
</dbReference>
<dbReference type="Gene3D" id="1.25.40.10">
    <property type="entry name" value="Tetratricopeptide repeat domain"/>
    <property type="match status" value="4"/>
</dbReference>
<evidence type="ECO:0000256" key="1">
    <source>
        <dbReference type="ARBA" id="ARBA00022737"/>
    </source>
</evidence>
<dbReference type="Proteomes" id="UP001454036">
    <property type="component" value="Unassembled WGS sequence"/>
</dbReference>
<dbReference type="InterPro" id="IPR011990">
    <property type="entry name" value="TPR-like_helical_dom_sf"/>
</dbReference>
<dbReference type="GO" id="GO:0003723">
    <property type="term" value="F:RNA binding"/>
    <property type="evidence" value="ECO:0007669"/>
    <property type="project" value="InterPro"/>
</dbReference>
<dbReference type="Pfam" id="PF13041">
    <property type="entry name" value="PPR_2"/>
    <property type="match status" value="1"/>
</dbReference>
<gene>
    <name evidence="3" type="ORF">LIER_30400</name>
</gene>
<dbReference type="PANTHER" id="PTHR47926">
    <property type="entry name" value="PENTATRICOPEPTIDE REPEAT-CONTAINING PROTEIN"/>
    <property type="match status" value="1"/>
</dbReference>
<evidence type="ECO:0008006" key="5">
    <source>
        <dbReference type="Google" id="ProtNLM"/>
    </source>
</evidence>
<reference evidence="3 4" key="1">
    <citation type="submission" date="2024-01" db="EMBL/GenBank/DDBJ databases">
        <title>The complete chloroplast genome sequence of Lithospermum erythrorhizon: insights into the phylogenetic relationship among Boraginaceae species and the maternal lineages of purple gromwells.</title>
        <authorList>
            <person name="Okada T."/>
            <person name="Watanabe K."/>
        </authorList>
    </citation>
    <scope>NUCLEOTIDE SEQUENCE [LARGE SCALE GENOMIC DNA]</scope>
</reference>
<dbReference type="NCBIfam" id="TIGR00756">
    <property type="entry name" value="PPR"/>
    <property type="match status" value="3"/>
</dbReference>
<comment type="caution">
    <text evidence="3">The sequence shown here is derived from an EMBL/GenBank/DDBJ whole genome shotgun (WGS) entry which is preliminary data.</text>
</comment>
<feature type="repeat" description="PPR" evidence="2">
    <location>
        <begin position="106"/>
        <end position="140"/>
    </location>
</feature>